<feature type="domain" description="Calx-beta" evidence="5">
    <location>
        <begin position="323"/>
        <end position="426"/>
    </location>
</feature>
<dbReference type="InterPro" id="IPR011049">
    <property type="entry name" value="Serralysin-like_metalloprot_C"/>
</dbReference>
<dbReference type="InterPro" id="IPR001343">
    <property type="entry name" value="Hemolysn_Ca-bd"/>
</dbReference>
<name>A0A1P8UXR4_9RHOB</name>
<dbReference type="Pfam" id="PF03160">
    <property type="entry name" value="Calx-beta"/>
    <property type="match status" value="6"/>
</dbReference>
<dbReference type="KEGG" id="paby:Ga0080574_TMP3833"/>
<keyword evidence="4" id="KW-0406">Ion transport</keyword>
<dbReference type="PANTHER" id="PTHR11878">
    <property type="entry name" value="SODIUM/CALCIUM EXCHANGER"/>
    <property type="match status" value="1"/>
</dbReference>
<dbReference type="EMBL" id="CP015093">
    <property type="protein sequence ID" value="APZ54167.1"/>
    <property type="molecule type" value="Genomic_DNA"/>
</dbReference>
<proteinExistence type="predicted"/>
<evidence type="ECO:0000313" key="7">
    <source>
        <dbReference type="Proteomes" id="UP000187059"/>
    </source>
</evidence>
<dbReference type="PRINTS" id="PR00313">
    <property type="entry name" value="CABNDNGRPT"/>
</dbReference>
<evidence type="ECO:0000313" key="6">
    <source>
        <dbReference type="EMBL" id="APZ54167.1"/>
    </source>
</evidence>
<evidence type="ECO:0000256" key="3">
    <source>
        <dbReference type="ARBA" id="ARBA00022837"/>
    </source>
</evidence>
<dbReference type="SMART" id="SM00237">
    <property type="entry name" value="Calx_beta"/>
    <property type="match status" value="3"/>
</dbReference>
<organism evidence="6 7">
    <name type="scientific">Salipiger abyssi</name>
    <dbReference type="NCBI Taxonomy" id="1250539"/>
    <lineage>
        <taxon>Bacteria</taxon>
        <taxon>Pseudomonadati</taxon>
        <taxon>Pseudomonadota</taxon>
        <taxon>Alphaproteobacteria</taxon>
        <taxon>Rhodobacterales</taxon>
        <taxon>Roseobacteraceae</taxon>
        <taxon>Salipiger</taxon>
    </lineage>
</organism>
<keyword evidence="2" id="KW-0677">Repeat</keyword>
<keyword evidence="3" id="KW-0106">Calcium</keyword>
<dbReference type="STRING" id="1250539.Ga0080574_TMP3833"/>
<keyword evidence="4" id="KW-0813">Transport</keyword>
<keyword evidence="7" id="KW-1185">Reference proteome</keyword>
<dbReference type="InterPro" id="IPR051171">
    <property type="entry name" value="CaCA"/>
</dbReference>
<keyword evidence="1" id="KW-0732">Signal</keyword>
<dbReference type="SUPFAM" id="SSF141072">
    <property type="entry name" value="CalX-like"/>
    <property type="match status" value="6"/>
</dbReference>
<evidence type="ECO:0000259" key="5">
    <source>
        <dbReference type="SMART" id="SM00237"/>
    </source>
</evidence>
<reference evidence="6 7" key="1">
    <citation type="submission" date="2016-04" db="EMBL/GenBank/DDBJ databases">
        <title>Deep-sea bacteria in the southern Pacific.</title>
        <authorList>
            <person name="Tang K."/>
        </authorList>
    </citation>
    <scope>NUCLEOTIDE SEQUENCE [LARGE SCALE GENOMIC DNA]</scope>
    <source>
        <strain evidence="6 7">JLT2014</strain>
    </source>
</reference>
<dbReference type="AlphaFoldDB" id="A0A1P8UXR4"/>
<dbReference type="InterPro" id="IPR038081">
    <property type="entry name" value="CalX-like_sf"/>
</dbReference>
<feature type="domain" description="Calx-beta" evidence="5">
    <location>
        <begin position="83"/>
        <end position="186"/>
    </location>
</feature>
<dbReference type="GO" id="GO:0030001">
    <property type="term" value="P:metal ion transport"/>
    <property type="evidence" value="ECO:0007669"/>
    <property type="project" value="TreeGrafter"/>
</dbReference>
<evidence type="ECO:0000256" key="4">
    <source>
        <dbReference type="ARBA" id="ARBA00023065"/>
    </source>
</evidence>
<dbReference type="GO" id="GO:0007154">
    <property type="term" value="P:cell communication"/>
    <property type="evidence" value="ECO:0007669"/>
    <property type="project" value="InterPro"/>
</dbReference>
<dbReference type="Gene3D" id="2.60.40.2030">
    <property type="match status" value="6"/>
</dbReference>
<dbReference type="InterPro" id="IPR003644">
    <property type="entry name" value="Calx_beta"/>
</dbReference>
<protein>
    <submittedName>
        <fullName evidence="6">Putative calcium-binding protein</fullName>
    </submittedName>
</protein>
<dbReference type="GO" id="GO:0016020">
    <property type="term" value="C:membrane"/>
    <property type="evidence" value="ECO:0007669"/>
    <property type="project" value="InterPro"/>
</dbReference>
<sequence length="927" mass="95593">MDSVTLDYRTLLNGTASDFDTRYASTSSSNNGTVTFAPGETNATISIRADSDTTDEPDEAITLELSNLSENADFANGEAVTRVFGTILDNDGDGSNLSVFVSDPVIVEGDNGAREAVFDIVLSREVNDSFSLSYYTVDGSAQAGSDYTATNGSATFLPGQTSTQISVPITTDTVAETSEYFSLVVSPPLSPQFDTTGAVGNAHILDDDSGAGAVVSIEGSATQESYNNYVRFTVTLSEPPVDAVSMDYRVLLSDSAGNDDLRYYSTSTSNNDTLTFAPGQTTASVFVRLDSDSIDERDGAFTLELTNLSENATFAGGGNSLSALGFSLDNDGVGANAILEVLDPVLTEGDGGIQYAVFEIQLSRPATTAFTVDYETADITAFAGSDYVATSGTLTFEEGQDRAAVRVRVLGDTLSEATESFALNLSTSPNVSLGTAGLSGEATLIDNDSGSGLLPVLSITDTVNTNESYNGYLRYVVTLSEPSDEPVTVDYTTVLGSALDSDLYYTSSSSSNNGSLTFQPGETSHSIYLRADSDSLDERDESVLIRLENPAGAVLAGGVSSLTAAAFIQDNDGLGLNIAAVGQPARIDEPASGAVTVAVPLTLSQAPDEELVFNVYVTGGTASQGQDFSLVSSQVVFAAGQTSSAVRLTVSSDFADEAPETVILNYQPVAGSEFAGTIPEHILTLGNFTQATELDDSIRGSVGNDSIDGLAGNDWILGEDGNDTLRGGNGVDTISGGSGDDFIFGGGDAADLRDVIYAGAGNDSADGGYGNDELRGDAGNDTLVGGFGADTIIGGDGNDVLTGQAWSDAIFGGNGNDFINGGFGFDRVNGGAGADQFYHLGADGHGSDWIQDYSAAEGDRLVYGGGAATADDFLVQRATTPGAGAAGVQEVFITHIPSGDLLWALVDGDAQGALMVTANGVSFDLLA</sequence>
<dbReference type="GO" id="GO:0005509">
    <property type="term" value="F:calcium ion binding"/>
    <property type="evidence" value="ECO:0007669"/>
    <property type="project" value="InterPro"/>
</dbReference>
<dbReference type="SUPFAM" id="SSF51120">
    <property type="entry name" value="beta-Roll"/>
    <property type="match status" value="2"/>
</dbReference>
<gene>
    <name evidence="6" type="ORF">Ga0080574_TMP3833</name>
</gene>
<dbReference type="InterPro" id="IPR018511">
    <property type="entry name" value="Hemolysin-typ_Ca-bd_CS"/>
</dbReference>
<dbReference type="PANTHER" id="PTHR11878:SF65">
    <property type="entry name" value="NA_CA-EXCHANGE PROTEIN, ISOFORM G"/>
    <property type="match status" value="1"/>
</dbReference>
<dbReference type="Gene3D" id="2.150.10.10">
    <property type="entry name" value="Serralysin-like metalloprotease, C-terminal"/>
    <property type="match status" value="3"/>
</dbReference>
<evidence type="ECO:0000256" key="1">
    <source>
        <dbReference type="ARBA" id="ARBA00022729"/>
    </source>
</evidence>
<accession>A0A1P8UXR4</accession>
<dbReference type="PROSITE" id="PS00330">
    <property type="entry name" value="HEMOLYSIN_CALCIUM"/>
    <property type="match status" value="2"/>
</dbReference>
<dbReference type="Pfam" id="PF00353">
    <property type="entry name" value="HemolysinCabind"/>
    <property type="match status" value="3"/>
</dbReference>
<evidence type="ECO:0000256" key="2">
    <source>
        <dbReference type="ARBA" id="ARBA00022737"/>
    </source>
</evidence>
<feature type="domain" description="Calx-beta" evidence="5">
    <location>
        <begin position="442"/>
        <end position="548"/>
    </location>
</feature>
<dbReference type="Proteomes" id="UP000187059">
    <property type="component" value="Chromosome"/>
</dbReference>